<dbReference type="SUPFAM" id="SSF54001">
    <property type="entry name" value="Cysteine proteinases"/>
    <property type="match status" value="1"/>
</dbReference>
<reference evidence="4 5" key="1">
    <citation type="submission" date="2021-04" db="EMBL/GenBank/DDBJ databases">
        <authorList>
            <person name="Bliznina A."/>
        </authorList>
    </citation>
    <scope>NUCLEOTIDE SEQUENCE [LARGE SCALE GENOMIC DNA]</scope>
</reference>
<dbReference type="EMBL" id="OU015568">
    <property type="protein sequence ID" value="CAG5086920.1"/>
    <property type="molecule type" value="Genomic_DNA"/>
</dbReference>
<sequence length="468" mass="53309">MVQDKRAEDDTLPLKFSNPAWSEPLHGWKNACEECEPEPVSLLKTDISKNFVQVEVHGWFNHCDFARLNAKKNVENARIALRNKELGIYLSEGTTQIKSPLKEHSTLKQVMNASADSVLKFDFLSSVSLENRQVRVNESKSIVVSQPICVKTLLPQAKKISEIWNGLCDAIREQGTFLNMNLGSLNPENLRAKRRIEFAGFYTNEEKLPICLPVIRNEDRLIDENWLREICSAMSKHSKHQNMPNLTGRDEEEHTFQIPRNPNLDVLINVHEILKTPDLPIVKFTKLRYGYYHYGQQAMNDTGWGCAYRSLQTCHSWFYLANKTDKKPPTHQEIQKTLVRLGDKEKSFINSREWIGSFEVQMMLNELVGCDSKIINVASGSEIAEKVPELIEHFETEGTPIMIGGGVLAHTIVGVAYDELSGACSFLILDPHYTGPHLGKNIKDKGVYWKGPDFWKTDSYYNLCLPLS</sequence>
<keyword evidence="5" id="KW-1185">Reference proteome</keyword>
<evidence type="ECO:0000313" key="5">
    <source>
        <dbReference type="Proteomes" id="UP001158576"/>
    </source>
</evidence>
<dbReference type="InterPro" id="IPR038765">
    <property type="entry name" value="Papain-like_cys_pep_sf"/>
</dbReference>
<name>A0ABN7RVG7_OIKDI</name>
<dbReference type="Gene3D" id="3.90.70.130">
    <property type="match status" value="1"/>
</dbReference>
<dbReference type="PANTHER" id="PTHR48153">
    <property type="entry name" value="UFM1-SPECIFIC PROTEASE 2"/>
    <property type="match status" value="1"/>
</dbReference>
<evidence type="ECO:0000313" key="4">
    <source>
        <dbReference type="EMBL" id="CAG5086920.1"/>
    </source>
</evidence>
<dbReference type="Pfam" id="PF07910">
    <property type="entry name" value="Peptidase_C78"/>
    <property type="match status" value="1"/>
</dbReference>
<dbReference type="InterPro" id="IPR012462">
    <property type="entry name" value="UFSP1/2_DUB_cat"/>
</dbReference>
<dbReference type="PANTHER" id="PTHR48153:SF2">
    <property type="entry name" value="UFM1-SPECIFIC PROTEASE 2"/>
    <property type="match status" value="1"/>
</dbReference>
<organism evidence="4 5">
    <name type="scientific">Oikopleura dioica</name>
    <name type="common">Tunicate</name>
    <dbReference type="NCBI Taxonomy" id="34765"/>
    <lineage>
        <taxon>Eukaryota</taxon>
        <taxon>Metazoa</taxon>
        <taxon>Chordata</taxon>
        <taxon>Tunicata</taxon>
        <taxon>Appendicularia</taxon>
        <taxon>Copelata</taxon>
        <taxon>Oikopleuridae</taxon>
        <taxon>Oikopleura</taxon>
    </lineage>
</organism>
<gene>
    <name evidence="4" type="ORF">OKIOD_LOCUS2961</name>
</gene>
<evidence type="ECO:0000256" key="1">
    <source>
        <dbReference type="ARBA" id="ARBA00008552"/>
    </source>
</evidence>
<protein>
    <submittedName>
        <fullName evidence="4">Oidioi.mRNA.OKI2018_I69.PAR.g11403.t1.cds</fullName>
    </submittedName>
</protein>
<comment type="similarity">
    <text evidence="1">Belongs to the peptidase C78 family.</text>
</comment>
<keyword evidence="2" id="KW-0378">Hydrolase</keyword>
<evidence type="ECO:0000259" key="3">
    <source>
        <dbReference type="Pfam" id="PF07910"/>
    </source>
</evidence>
<accession>A0ABN7RVG7</accession>
<dbReference type="Proteomes" id="UP001158576">
    <property type="component" value="Chromosome PAR"/>
</dbReference>
<feature type="domain" description="UFSP1/2/DUB catalytic" evidence="3">
    <location>
        <begin position="283"/>
        <end position="464"/>
    </location>
</feature>
<evidence type="ECO:0000256" key="2">
    <source>
        <dbReference type="ARBA" id="ARBA00022801"/>
    </source>
</evidence>
<proteinExistence type="inferred from homology"/>